<dbReference type="Proteomes" id="UP000473278">
    <property type="component" value="Unassembled WGS sequence"/>
</dbReference>
<gene>
    <name evidence="4" type="ORF">G3570_04435</name>
</gene>
<dbReference type="EMBL" id="JAALLT010000002">
    <property type="protein sequence ID" value="NGP75868.1"/>
    <property type="molecule type" value="Genomic_DNA"/>
</dbReference>
<evidence type="ECO:0000256" key="1">
    <source>
        <dbReference type="ARBA" id="ARBA00006484"/>
    </source>
</evidence>
<dbReference type="GO" id="GO:0008670">
    <property type="term" value="F:2,4-dienoyl-CoA reductase (NADPH) activity"/>
    <property type="evidence" value="ECO:0007669"/>
    <property type="project" value="InterPro"/>
</dbReference>
<evidence type="ECO:0000313" key="5">
    <source>
        <dbReference type="Proteomes" id="UP000473278"/>
    </source>
</evidence>
<comment type="caution">
    <text evidence="4">The sequence shown here is derived from an EMBL/GenBank/DDBJ whole genome shotgun (WGS) entry which is preliminary data.</text>
</comment>
<dbReference type="InterPro" id="IPR002347">
    <property type="entry name" value="SDR_fam"/>
</dbReference>
<dbReference type="PRINTS" id="PR00081">
    <property type="entry name" value="GDHRDH"/>
</dbReference>
<proteinExistence type="inferred from homology"/>
<dbReference type="InterPro" id="IPR045017">
    <property type="entry name" value="DECR2-like"/>
</dbReference>
<keyword evidence="5" id="KW-1185">Reference proteome</keyword>
<dbReference type="InterPro" id="IPR036291">
    <property type="entry name" value="NAD(P)-bd_dom_sf"/>
</dbReference>
<dbReference type="Gene3D" id="3.40.50.720">
    <property type="entry name" value="NAD(P)-binding Rossmann-like Domain"/>
    <property type="match status" value="1"/>
</dbReference>
<name>A0A6M1SUR6_9BACT</name>
<dbReference type="AlphaFoldDB" id="A0A6M1SUR6"/>
<keyword evidence="2" id="KW-0521">NADP</keyword>
<dbReference type="FunFam" id="3.40.50.720:FF:000084">
    <property type="entry name" value="Short-chain dehydrogenase reductase"/>
    <property type="match status" value="1"/>
</dbReference>
<dbReference type="RefSeq" id="WP_165139692.1">
    <property type="nucleotide sequence ID" value="NZ_JAALLT010000002.1"/>
</dbReference>
<dbReference type="GO" id="GO:0009062">
    <property type="term" value="P:fatty acid catabolic process"/>
    <property type="evidence" value="ECO:0007669"/>
    <property type="project" value="InterPro"/>
</dbReference>
<organism evidence="4 5">
    <name type="scientific">Halalkalibaculum roseum</name>
    <dbReference type="NCBI Taxonomy" id="2709311"/>
    <lineage>
        <taxon>Bacteria</taxon>
        <taxon>Pseudomonadati</taxon>
        <taxon>Balneolota</taxon>
        <taxon>Balneolia</taxon>
        <taxon>Balneolales</taxon>
        <taxon>Balneolaceae</taxon>
        <taxon>Halalkalibaculum</taxon>
    </lineage>
</organism>
<keyword evidence="3" id="KW-0560">Oxidoreductase</keyword>
<reference evidence="4 5" key="1">
    <citation type="submission" date="2020-02" db="EMBL/GenBank/DDBJ databases">
        <title>Balneolaceae bacterium YR4-1, complete genome.</title>
        <authorList>
            <person name="Li Y."/>
            <person name="Wu S."/>
        </authorList>
    </citation>
    <scope>NUCLEOTIDE SEQUENCE [LARGE SCALE GENOMIC DNA]</scope>
    <source>
        <strain evidence="4 5">YR4-1</strain>
    </source>
</reference>
<accession>A0A6M1SUR6</accession>
<dbReference type="PANTHER" id="PTHR43296">
    <property type="entry name" value="PEROXISOMAL 2,4-DIENOYL-COA REDUCTASE"/>
    <property type="match status" value="1"/>
</dbReference>
<protein>
    <submittedName>
        <fullName evidence="4">SDR family oxidoreductase</fullName>
    </submittedName>
</protein>
<comment type="similarity">
    <text evidence="1">Belongs to the short-chain dehydrogenases/reductases (SDR) family.</text>
</comment>
<dbReference type="CDD" id="cd05369">
    <property type="entry name" value="TER_DECR_SDR_a"/>
    <property type="match status" value="1"/>
</dbReference>
<evidence type="ECO:0000313" key="4">
    <source>
        <dbReference type="EMBL" id="NGP75868.1"/>
    </source>
</evidence>
<evidence type="ECO:0000256" key="3">
    <source>
        <dbReference type="ARBA" id="ARBA00023002"/>
    </source>
</evidence>
<dbReference type="Pfam" id="PF13561">
    <property type="entry name" value="adh_short_C2"/>
    <property type="match status" value="1"/>
</dbReference>
<evidence type="ECO:0000256" key="2">
    <source>
        <dbReference type="ARBA" id="ARBA00022857"/>
    </source>
</evidence>
<dbReference type="SUPFAM" id="SSF51735">
    <property type="entry name" value="NAD(P)-binding Rossmann-fold domains"/>
    <property type="match status" value="1"/>
</dbReference>
<dbReference type="PANTHER" id="PTHR43296:SF2">
    <property type="entry name" value="PEROXISOMAL 2,4-DIENOYL-COA REDUCTASE [(3E)-ENOYL-COA-PRODUCING]"/>
    <property type="match status" value="1"/>
</dbReference>
<sequence length="287" mass="31038">MFKEDTLQDKTILVTGGGSGLGLEMAKKFASLGAGIAICGRTESKLMNAAKEIEEKGEGQVETYVCDVRDYERVKEMIGEITEDFGGMDGLVNNAAGNFLAASEDLTPGGFKAIIDIVLHGSFNCTHCFGNYLIDNDRKGNILSIVTTYAENTGSAFVLPSACAKSGVLTMTRSLAYEWATYGIRLNAIAPGPFPTEGAWTRLVPDESFEEKFLSKIPAGRYGEPEELANLAAFLMSDMSPYLTGDCITIDGGERLTAGQFNFIDQLAPREKLKQFFNAMKPGGEKK</sequence>